<dbReference type="Proteomes" id="UP000092600">
    <property type="component" value="Unassembled WGS sequence"/>
</dbReference>
<comment type="caution">
    <text evidence="2">The sequence shown here is derived from an EMBL/GenBank/DDBJ whole genome shotgun (WGS) entry which is preliminary data.</text>
</comment>
<evidence type="ECO:0000256" key="1">
    <source>
        <dbReference type="ARBA" id="ARBA00006974"/>
    </source>
</evidence>
<proteinExistence type="inferred from homology"/>
<sequence>MVNPKRLIEMVRKWQKVAALGRRRITSIENNGDTAPEASSTTIASKGHVFVYTADGNRFMVPLKYLRSDIFRELFKRSEEEFGLPTDGPIMLPCDAAFMAYIISLLRRRVSVDVEKAVLASIADYSRCTAVSAVLPRQQIIVYGF</sequence>
<reference evidence="2 3" key="1">
    <citation type="journal article" date="2016" name="DNA Res.">
        <title>The draft genome of MD-2 pineapple using hybrid error correction of long reads.</title>
        <authorList>
            <person name="Redwan R.M."/>
            <person name="Saidin A."/>
            <person name="Kumar S.V."/>
        </authorList>
    </citation>
    <scope>NUCLEOTIDE SEQUENCE [LARGE SCALE GENOMIC DNA]</scope>
    <source>
        <strain evidence="3">cv. MD2</strain>
        <tissue evidence="2">Leaf</tissue>
    </source>
</reference>
<evidence type="ECO:0000313" key="2">
    <source>
        <dbReference type="EMBL" id="OAY63464.1"/>
    </source>
</evidence>
<dbReference type="GO" id="GO:0009733">
    <property type="term" value="P:response to auxin"/>
    <property type="evidence" value="ECO:0007669"/>
    <property type="project" value="InterPro"/>
</dbReference>
<gene>
    <name evidence="2" type="ORF">ACMD2_16376</name>
</gene>
<organism evidence="2 3">
    <name type="scientific">Ananas comosus</name>
    <name type="common">Pineapple</name>
    <name type="synonym">Ananas ananas</name>
    <dbReference type="NCBI Taxonomy" id="4615"/>
    <lineage>
        <taxon>Eukaryota</taxon>
        <taxon>Viridiplantae</taxon>
        <taxon>Streptophyta</taxon>
        <taxon>Embryophyta</taxon>
        <taxon>Tracheophyta</taxon>
        <taxon>Spermatophyta</taxon>
        <taxon>Magnoliopsida</taxon>
        <taxon>Liliopsida</taxon>
        <taxon>Poales</taxon>
        <taxon>Bromeliaceae</taxon>
        <taxon>Bromelioideae</taxon>
        <taxon>Ananas</taxon>
    </lineage>
</organism>
<dbReference type="PANTHER" id="PTHR31175">
    <property type="entry name" value="AUXIN-RESPONSIVE FAMILY PROTEIN"/>
    <property type="match status" value="1"/>
</dbReference>
<dbReference type="Pfam" id="PF02519">
    <property type="entry name" value="Auxin_inducible"/>
    <property type="match status" value="1"/>
</dbReference>
<evidence type="ECO:0000313" key="3">
    <source>
        <dbReference type="Proteomes" id="UP000092600"/>
    </source>
</evidence>
<accession>A0A199UFE4</accession>
<dbReference type="InterPro" id="IPR003676">
    <property type="entry name" value="SAUR_fam"/>
</dbReference>
<dbReference type="STRING" id="4615.A0A199UFE4"/>
<dbReference type="AlphaFoldDB" id="A0A199UFE4"/>
<protein>
    <submittedName>
        <fullName evidence="2">Auxin-responsive protein SAUR36</fullName>
    </submittedName>
</protein>
<dbReference type="PANTHER" id="PTHR31175:SF82">
    <property type="entry name" value="AUXIN-RESPONSIVE PROTEIN SAUR65"/>
    <property type="match status" value="1"/>
</dbReference>
<dbReference type="EMBL" id="LSRQ01008339">
    <property type="protein sequence ID" value="OAY63464.1"/>
    <property type="molecule type" value="Genomic_DNA"/>
</dbReference>
<name>A0A199UFE4_ANACO</name>
<comment type="similarity">
    <text evidence="1">Belongs to the ARG7 family.</text>
</comment>